<dbReference type="InterPro" id="IPR005119">
    <property type="entry name" value="LysR_subst-bd"/>
</dbReference>
<evidence type="ECO:0000256" key="3">
    <source>
        <dbReference type="ARBA" id="ARBA00023125"/>
    </source>
</evidence>
<dbReference type="OrthoDB" id="8928056at2"/>
<dbReference type="InterPro" id="IPR000847">
    <property type="entry name" value="LysR_HTH_N"/>
</dbReference>
<dbReference type="Gene3D" id="1.10.10.10">
    <property type="entry name" value="Winged helix-like DNA-binding domain superfamily/Winged helix DNA-binding domain"/>
    <property type="match status" value="1"/>
</dbReference>
<dbReference type="InterPro" id="IPR036388">
    <property type="entry name" value="WH-like_DNA-bd_sf"/>
</dbReference>
<dbReference type="Pfam" id="PF03466">
    <property type="entry name" value="LysR_substrate"/>
    <property type="match status" value="1"/>
</dbReference>
<evidence type="ECO:0000256" key="4">
    <source>
        <dbReference type="ARBA" id="ARBA00023163"/>
    </source>
</evidence>
<dbReference type="SUPFAM" id="SSF46785">
    <property type="entry name" value="Winged helix' DNA-binding domain"/>
    <property type="match status" value="1"/>
</dbReference>
<dbReference type="KEGG" id="cuh:BJN34_30585"/>
<dbReference type="PANTHER" id="PTHR30537:SF81">
    <property type="entry name" value="TRANSCRIPTIONAL REGULATOR-RELATED"/>
    <property type="match status" value="1"/>
</dbReference>
<name>A0A1U9UZV6_CUPNE</name>
<evidence type="ECO:0000313" key="7">
    <source>
        <dbReference type="Proteomes" id="UP000189627"/>
    </source>
</evidence>
<dbReference type="InterPro" id="IPR036390">
    <property type="entry name" value="WH_DNA-bd_sf"/>
</dbReference>
<dbReference type="GO" id="GO:0006351">
    <property type="term" value="P:DNA-templated transcription"/>
    <property type="evidence" value="ECO:0007669"/>
    <property type="project" value="TreeGrafter"/>
</dbReference>
<comment type="similarity">
    <text evidence="1">Belongs to the LysR transcriptional regulatory family.</text>
</comment>
<feature type="domain" description="HTH lysR-type" evidence="5">
    <location>
        <begin position="1"/>
        <end position="60"/>
    </location>
</feature>
<dbReference type="Proteomes" id="UP000189627">
    <property type="component" value="Chromosome 2"/>
</dbReference>
<dbReference type="AlphaFoldDB" id="A0A1U9UZV6"/>
<reference evidence="7" key="1">
    <citation type="submission" date="2017-02" db="EMBL/GenBank/DDBJ databases">
        <title>Complete genome sequence of Cupriavidus necator strain NH9, a 3-chlorobenzoate degrader.</title>
        <authorList>
            <person name="Moriuchi R."/>
            <person name="Dohra H."/>
            <person name="Ogawa N."/>
        </authorList>
    </citation>
    <scope>NUCLEOTIDE SEQUENCE [LARGE SCALE GENOMIC DNA]</scope>
    <source>
        <strain evidence="7">NH9</strain>
    </source>
</reference>
<dbReference type="Gene3D" id="3.40.190.290">
    <property type="match status" value="1"/>
</dbReference>
<dbReference type="Pfam" id="PF00126">
    <property type="entry name" value="HTH_1"/>
    <property type="match status" value="1"/>
</dbReference>
<dbReference type="InterPro" id="IPR058163">
    <property type="entry name" value="LysR-type_TF_proteobact-type"/>
</dbReference>
<evidence type="ECO:0000256" key="2">
    <source>
        <dbReference type="ARBA" id="ARBA00023015"/>
    </source>
</evidence>
<proteinExistence type="inferred from homology"/>
<dbReference type="CDD" id="cd08422">
    <property type="entry name" value="PBP2_CrgA_like"/>
    <property type="match status" value="1"/>
</dbReference>
<keyword evidence="4" id="KW-0804">Transcription</keyword>
<evidence type="ECO:0000256" key="1">
    <source>
        <dbReference type="ARBA" id="ARBA00009437"/>
    </source>
</evidence>
<accession>A0A1U9UZV6</accession>
<dbReference type="FunFam" id="3.40.190.290:FF:000001">
    <property type="entry name" value="Transcriptional regulator, LysR family"/>
    <property type="match status" value="1"/>
</dbReference>
<dbReference type="SUPFAM" id="SSF53850">
    <property type="entry name" value="Periplasmic binding protein-like II"/>
    <property type="match status" value="1"/>
</dbReference>
<evidence type="ECO:0000259" key="5">
    <source>
        <dbReference type="PROSITE" id="PS50931"/>
    </source>
</evidence>
<organism evidence="6 7">
    <name type="scientific">Cupriavidus necator</name>
    <name type="common">Alcaligenes eutrophus</name>
    <name type="synonym">Ralstonia eutropha</name>
    <dbReference type="NCBI Taxonomy" id="106590"/>
    <lineage>
        <taxon>Bacteria</taxon>
        <taxon>Pseudomonadati</taxon>
        <taxon>Pseudomonadota</taxon>
        <taxon>Betaproteobacteria</taxon>
        <taxon>Burkholderiales</taxon>
        <taxon>Burkholderiaceae</taxon>
        <taxon>Cupriavidus</taxon>
    </lineage>
</organism>
<dbReference type="EMBL" id="CP017758">
    <property type="protein sequence ID" value="AQV98220.1"/>
    <property type="molecule type" value="Genomic_DNA"/>
</dbReference>
<dbReference type="FunFam" id="1.10.10.10:FF:000001">
    <property type="entry name" value="LysR family transcriptional regulator"/>
    <property type="match status" value="1"/>
</dbReference>
<sequence length="325" mass="35418">MPLRTADIQAFLLAIELGGISAAARHMGLSKSVVSKRISDLERELGVSLLQRSTRRIMPSESGRYFYEQARSAMNQLDHAAQSLSDSSRELCGELRILGPMSFGTRWLSPLIARFAKAHPRLHLILELDDRLVDTGYERYDVVLRITRLGDSALIARKLATSRRVLCCSPEYAEQAGLPQTVDELVRHACLGYSNSTPGQVWAFREDGPDAVVKTIAPRGGVFTANNGEILRDAALAGSGLAVLPRFIVWEDLQAGRLLEVQPGATPLDDGIFAVYPRSAFSSAKLRSLVQFLQTSLAPQPWEVPDAVPAVADIAPLFAQAGAAR</sequence>
<dbReference type="PROSITE" id="PS50931">
    <property type="entry name" value="HTH_LYSR"/>
    <property type="match status" value="1"/>
</dbReference>
<evidence type="ECO:0000313" key="6">
    <source>
        <dbReference type="EMBL" id="AQV98220.1"/>
    </source>
</evidence>
<dbReference type="RefSeq" id="WP_078200504.1">
    <property type="nucleotide sequence ID" value="NZ_CP017758.1"/>
</dbReference>
<protein>
    <submittedName>
        <fullName evidence="6">LysR family transcriptional regulator</fullName>
    </submittedName>
</protein>
<dbReference type="GO" id="GO:0003700">
    <property type="term" value="F:DNA-binding transcription factor activity"/>
    <property type="evidence" value="ECO:0007669"/>
    <property type="project" value="InterPro"/>
</dbReference>
<keyword evidence="3" id="KW-0238">DNA-binding</keyword>
<keyword evidence="2" id="KW-0805">Transcription regulation</keyword>
<dbReference type="GO" id="GO:0043565">
    <property type="term" value="F:sequence-specific DNA binding"/>
    <property type="evidence" value="ECO:0007669"/>
    <property type="project" value="TreeGrafter"/>
</dbReference>
<gene>
    <name evidence="6" type="ORF">BJN34_30585</name>
</gene>
<dbReference type="PANTHER" id="PTHR30537">
    <property type="entry name" value="HTH-TYPE TRANSCRIPTIONAL REGULATOR"/>
    <property type="match status" value="1"/>
</dbReference>